<feature type="compositionally biased region" description="Low complexity" evidence="1">
    <location>
        <begin position="239"/>
        <end position="255"/>
    </location>
</feature>
<dbReference type="GeneID" id="94844606"/>
<feature type="compositionally biased region" description="Basic and acidic residues" evidence="1">
    <location>
        <begin position="1299"/>
        <end position="1316"/>
    </location>
</feature>
<dbReference type="VEuPathDB" id="TrichDB:TRFO_34830"/>
<proteinExistence type="predicted"/>
<feature type="compositionally biased region" description="Acidic residues" evidence="1">
    <location>
        <begin position="165"/>
        <end position="174"/>
    </location>
</feature>
<feature type="compositionally biased region" description="Basic and acidic residues" evidence="1">
    <location>
        <begin position="149"/>
        <end position="164"/>
    </location>
</feature>
<feature type="compositionally biased region" description="Low complexity" evidence="1">
    <location>
        <begin position="134"/>
        <end position="148"/>
    </location>
</feature>
<feature type="compositionally biased region" description="Basic and acidic residues" evidence="1">
    <location>
        <begin position="115"/>
        <end position="127"/>
    </location>
</feature>
<feature type="compositionally biased region" description="Acidic residues" evidence="1">
    <location>
        <begin position="445"/>
        <end position="462"/>
    </location>
</feature>
<feature type="compositionally biased region" description="Acidic residues" evidence="1">
    <location>
        <begin position="1322"/>
        <end position="1331"/>
    </location>
</feature>
<protein>
    <submittedName>
        <fullName evidence="2">Uncharacterized protein</fullName>
    </submittedName>
</protein>
<comment type="caution">
    <text evidence="2">The sequence shown here is derived from an EMBL/GenBank/DDBJ whole genome shotgun (WGS) entry which is preliminary data.</text>
</comment>
<feature type="region of interest" description="Disordered" evidence="1">
    <location>
        <begin position="1"/>
        <end position="189"/>
    </location>
</feature>
<feature type="region of interest" description="Disordered" evidence="1">
    <location>
        <begin position="1162"/>
        <end position="1205"/>
    </location>
</feature>
<gene>
    <name evidence="2" type="ORF">TRFO_34830</name>
</gene>
<feature type="compositionally biased region" description="Low complexity" evidence="1">
    <location>
        <begin position="315"/>
        <end position="329"/>
    </location>
</feature>
<name>A0A1J4JN50_9EUKA</name>
<feature type="compositionally biased region" description="Basic and acidic residues" evidence="1">
    <location>
        <begin position="551"/>
        <end position="615"/>
    </location>
</feature>
<keyword evidence="3" id="KW-1185">Reference proteome</keyword>
<feature type="compositionally biased region" description="Low complexity" evidence="1">
    <location>
        <begin position="213"/>
        <end position="224"/>
    </location>
</feature>
<accession>A0A1J4JN50</accession>
<feature type="compositionally biased region" description="Acidic residues" evidence="1">
    <location>
        <begin position="225"/>
        <end position="238"/>
    </location>
</feature>
<feature type="compositionally biased region" description="Basic and acidic residues" evidence="1">
    <location>
        <begin position="60"/>
        <end position="90"/>
    </location>
</feature>
<reference evidence="2" key="1">
    <citation type="submission" date="2016-10" db="EMBL/GenBank/DDBJ databases">
        <authorList>
            <person name="Benchimol M."/>
            <person name="Almeida L.G."/>
            <person name="Vasconcelos A.T."/>
            <person name="Perreira-Neves A."/>
            <person name="Rosa I.A."/>
            <person name="Tasca T."/>
            <person name="Bogo M.R."/>
            <person name="de Souza W."/>
        </authorList>
    </citation>
    <scope>NUCLEOTIDE SEQUENCE [LARGE SCALE GENOMIC DNA]</scope>
    <source>
        <strain evidence="2">K</strain>
    </source>
</reference>
<feature type="compositionally biased region" description="Low complexity" evidence="1">
    <location>
        <begin position="778"/>
        <end position="788"/>
    </location>
</feature>
<feature type="compositionally biased region" description="Acidic residues" evidence="1">
    <location>
        <begin position="1190"/>
        <end position="1200"/>
    </location>
</feature>
<dbReference type="Proteomes" id="UP000179807">
    <property type="component" value="Unassembled WGS sequence"/>
</dbReference>
<sequence length="1331" mass="152202">MKNNHLTNSNSKEINNNNLEDVQMKQSLLISPKNKGNIVMKPNPRRSPKSKPIMMTTETQTDKKQSKKNNEENDVKCKPKLPEGRGDLKSPRNNIRTISRRTVEYSSSESDDEDGYKIPKIEVDHSRRSNYPDSNKGNNENNNQSSSKNNEEGKKSRSDSKSEGDEYDYDTENEFENKNGENCDDNTIVDKSNTNCYSIYQSQKDEPSDISHRSYSSYNSLNNDDFIDDNNNDDDSDYNDNNFNYSDQNDYNDNNNDSDNENESSKVENFDSFELISPIKLNAKVNQNMSSSTSNMQSGNYISDKLVSKEENEESNQNQEENSQSSIIEKNCEEESSNTLLKHEAEAQMVLSETKPKSDNKEENKNDEENKSKKNSSDQEINKESEKQQDKNNESSRVHSSIHSEPEKDNNDKDHEKESDKGNNQKDEFEFEEELPEVEKKKDEFEFEEEVDEYNEFEDDIADEKIRTAKLNASSKRTNRSELSESSNSLFNEFSDQGLMQNTDDAFEDISSSETDSGFDTLTKPQKKNEEVDPFEQISSDSSKDDEQDNDDRKTHNEKNVSENMEKEENIDQEKNIKPDDRDKDMKVDLENCEKNRSESPKSWEIELESSKMENSELDNNFLVDSDQEREESEKRKIESDQNRILSDERKEESDRNQIDSIFNRENVLENTLKKNSNSLIGSPNHRDSKMSQSSNGSKIFAYLEKQVQSSSSSSINQSNDAFNILSDHANNNENNVNENENETNKNFTNITGTYFGHEENETFNTPSIETTNHSVLSKSKSNSSSGNKNEDHNTEKHSNGLDGVKDDENLSVGFVQFVNSEQKNFEQEEIELVLSDTSDVEQVKNVSIQSNKISSDSIESDYSEVSSEKPMLNEMLDRAESLLNPNPTYELEEEFSNKENQIETKCDAKIDNKENFDFNEDSIIIDDSSEEEFLMTTGNSIEDKEKLLNENILNQKVEDKSKKVHQVQKEKDAIDEMINEKSSELAINDSFEQSLNIDETFSEENDQKSFNVDKEQDKPNLENVISNKVDSLFKVNENNEKETNQFEFDEKSESVIIDDSEINSFEDSVQLDLTLPNNDDNNPILEDKKVTDSKKVKIVDQSSDDLFEIKLDHESDDNKGENDQDNDNKNIAQIIESDGEKQINDIFNLLSSQNILLNKESENSQKDKISSAIKPKPKTPVRTGKIELDGDNSENDDSFDLSRVSSSPFTNGTFTISEDEAHKTSNLTLNDISKKVLPNPPKQEEQSCPNDKFTLKFKMPTVAQLKGGRIVFDNFSESAESDDLSFTENLDHSLNGKSETKENSQNKKEQTKTGHEATSFIDEDDDSFLE</sequence>
<feature type="compositionally biased region" description="Polar residues" evidence="1">
    <location>
        <begin position="763"/>
        <end position="777"/>
    </location>
</feature>
<feature type="compositionally biased region" description="Low complexity" evidence="1">
    <location>
        <begin position="484"/>
        <end position="495"/>
    </location>
</feature>
<feature type="compositionally biased region" description="Low complexity" evidence="1">
    <location>
        <begin position="8"/>
        <end position="18"/>
    </location>
</feature>
<evidence type="ECO:0000313" key="3">
    <source>
        <dbReference type="Proteomes" id="UP000179807"/>
    </source>
</evidence>
<feature type="compositionally biased region" description="Basic and acidic residues" evidence="1">
    <location>
        <begin position="203"/>
        <end position="212"/>
    </location>
</feature>
<feature type="region of interest" description="Disordered" evidence="1">
    <location>
        <begin position="202"/>
        <end position="265"/>
    </location>
</feature>
<organism evidence="2 3">
    <name type="scientific">Tritrichomonas foetus</name>
    <dbReference type="NCBI Taxonomy" id="1144522"/>
    <lineage>
        <taxon>Eukaryota</taxon>
        <taxon>Metamonada</taxon>
        <taxon>Parabasalia</taxon>
        <taxon>Tritrichomonadida</taxon>
        <taxon>Tritrichomonadidae</taxon>
        <taxon>Tritrichomonas</taxon>
    </lineage>
</organism>
<feature type="compositionally biased region" description="Basic and acidic residues" evidence="1">
    <location>
        <begin position="354"/>
        <end position="428"/>
    </location>
</feature>
<feature type="compositionally biased region" description="Basic and acidic residues" evidence="1">
    <location>
        <begin position="632"/>
        <end position="658"/>
    </location>
</feature>
<feature type="compositionally biased region" description="Low complexity" evidence="1">
    <location>
        <begin position="732"/>
        <end position="750"/>
    </location>
</feature>
<evidence type="ECO:0000313" key="2">
    <source>
        <dbReference type="EMBL" id="OHS98684.1"/>
    </source>
</evidence>
<feature type="region of interest" description="Disordered" evidence="1">
    <location>
        <begin position="305"/>
        <end position="666"/>
    </location>
</feature>
<feature type="compositionally biased region" description="Polar residues" evidence="1">
    <location>
        <begin position="498"/>
        <end position="524"/>
    </location>
</feature>
<feature type="compositionally biased region" description="Basic and acidic residues" evidence="1">
    <location>
        <begin position="789"/>
        <end position="807"/>
    </location>
</feature>
<feature type="region of interest" description="Disordered" evidence="1">
    <location>
        <begin position="1282"/>
        <end position="1331"/>
    </location>
</feature>
<dbReference type="RefSeq" id="XP_068351821.1">
    <property type="nucleotide sequence ID" value="XM_068509902.1"/>
</dbReference>
<feature type="region of interest" description="Disordered" evidence="1">
    <location>
        <begin position="729"/>
        <end position="807"/>
    </location>
</feature>
<evidence type="ECO:0000256" key="1">
    <source>
        <dbReference type="SAM" id="MobiDB-lite"/>
    </source>
</evidence>
<dbReference type="EMBL" id="MLAK01001039">
    <property type="protein sequence ID" value="OHS98684.1"/>
    <property type="molecule type" value="Genomic_DNA"/>
</dbReference>